<evidence type="ECO:0000256" key="3">
    <source>
        <dbReference type="ARBA" id="ARBA00022771"/>
    </source>
</evidence>
<dbReference type="GO" id="GO:0005634">
    <property type="term" value="C:nucleus"/>
    <property type="evidence" value="ECO:0007669"/>
    <property type="project" value="UniProtKB-SubCell"/>
</dbReference>
<comment type="subcellular location">
    <subcellularLocation>
        <location evidence="1">Nucleus</location>
    </subcellularLocation>
</comment>
<dbReference type="AlphaFoldDB" id="A0AAE0A7N0"/>
<evidence type="ECO:0000256" key="2">
    <source>
        <dbReference type="ARBA" id="ARBA00022723"/>
    </source>
</evidence>
<evidence type="ECO:0000313" key="9">
    <source>
        <dbReference type="Proteomes" id="UP001281410"/>
    </source>
</evidence>
<sequence length="740" mass="84605">MGCVTTVSFSFLINGNICGSVVPTKGLRQGDPLSLYLYLMVSERLSGLIRTYVRCNNYTGFRRDRKELVVSRLFFASDSIIFAGLISDIHKMFNRFWWGSVDGDRNVNWASWLKLYALHVVNMINSDINVSSDIGLVICDIRDCAHGSVKPWAPNRNRFRKTETGTVTVTAGYGTGWKPVPNRFGYGYVFIINYSMASGGEGSRNLNKGKGPLQDLLEHQGDDVSYNDRLYHEFLQSQFGSDLPRSPNPPLIISDEPDPNLYDPDSNENLSTPQPPSNEFVAGEEEKLMKSDLFKLHMKKIQLDDGMIQIKCNYCSKIYRTNKSFGYGTYWNHIRKNHPSELVKTSNQSQISRYGTPTNKLFHYTSEKNKEELAVMVAVEHLPFSFGEKVGFVNYCQNALNPAMQRVPRSTLTRTMFSIYKKQKNKLKSFFYQFEGRVSVCADIWTDNFGSHHYMGVTCHYMDNDWVMQKRIIAFRVFDESHTAQNIFRLLKIIFEEFHIQNKIFAIGFDNAASNTASIPMLQDLCNPYFRECLQDYLTHYYKSLDLEVDVLSYCNSIKALLYELYDEYLKIYSPSLNMPVSQHQPTSDSTGTSSTFKLKGLGDRLFSQRAKKLRTSSSSSSGPISELDRYLETSHEFLEDSEFSIQVWWKDHEQIFPILAIIAKQILGTPVSTVAVEQEFSAGGNILEPRRSVMCPQTLEAQACLDDWTKAKYRQQEIEAEIVNDFFEDDQTTGTEGSD</sequence>
<dbReference type="PANTHER" id="PTHR46481">
    <property type="entry name" value="ZINC FINGER BED DOMAIN-CONTAINING PROTEIN 4"/>
    <property type="match status" value="1"/>
</dbReference>
<accession>A0AAE0A7N0</accession>
<dbReference type="GO" id="GO:0046983">
    <property type="term" value="F:protein dimerization activity"/>
    <property type="evidence" value="ECO:0007669"/>
    <property type="project" value="InterPro"/>
</dbReference>
<dbReference type="PANTHER" id="PTHR46481:SF10">
    <property type="entry name" value="ZINC FINGER BED DOMAIN-CONTAINING PROTEIN 39"/>
    <property type="match status" value="1"/>
</dbReference>
<evidence type="ECO:0000256" key="5">
    <source>
        <dbReference type="ARBA" id="ARBA00023242"/>
    </source>
</evidence>
<dbReference type="GO" id="GO:0008270">
    <property type="term" value="F:zinc ion binding"/>
    <property type="evidence" value="ECO:0007669"/>
    <property type="project" value="UniProtKB-KW"/>
</dbReference>
<evidence type="ECO:0000313" key="8">
    <source>
        <dbReference type="EMBL" id="KAK3204873.1"/>
    </source>
</evidence>
<dbReference type="InterPro" id="IPR012337">
    <property type="entry name" value="RNaseH-like_sf"/>
</dbReference>
<organism evidence="8 9">
    <name type="scientific">Dipteronia sinensis</name>
    <dbReference type="NCBI Taxonomy" id="43782"/>
    <lineage>
        <taxon>Eukaryota</taxon>
        <taxon>Viridiplantae</taxon>
        <taxon>Streptophyta</taxon>
        <taxon>Embryophyta</taxon>
        <taxon>Tracheophyta</taxon>
        <taxon>Spermatophyta</taxon>
        <taxon>Magnoliopsida</taxon>
        <taxon>eudicotyledons</taxon>
        <taxon>Gunneridae</taxon>
        <taxon>Pentapetalae</taxon>
        <taxon>rosids</taxon>
        <taxon>malvids</taxon>
        <taxon>Sapindales</taxon>
        <taxon>Sapindaceae</taxon>
        <taxon>Hippocastanoideae</taxon>
        <taxon>Acereae</taxon>
        <taxon>Dipteronia</taxon>
    </lineage>
</organism>
<proteinExistence type="predicted"/>
<keyword evidence="2" id="KW-0479">Metal-binding</keyword>
<reference evidence="8" key="1">
    <citation type="journal article" date="2023" name="Plant J.">
        <title>Genome sequences and population genomics provide insights into the demographic history, inbreeding, and mutation load of two 'living fossil' tree species of Dipteronia.</title>
        <authorList>
            <person name="Feng Y."/>
            <person name="Comes H.P."/>
            <person name="Chen J."/>
            <person name="Zhu S."/>
            <person name="Lu R."/>
            <person name="Zhang X."/>
            <person name="Li P."/>
            <person name="Qiu J."/>
            <person name="Olsen K.M."/>
            <person name="Qiu Y."/>
        </authorList>
    </citation>
    <scope>NUCLEOTIDE SEQUENCE</scope>
    <source>
        <strain evidence="8">NBL</strain>
    </source>
</reference>
<comment type="caution">
    <text evidence="8">The sequence shown here is derived from an EMBL/GenBank/DDBJ whole genome shotgun (WGS) entry which is preliminary data.</text>
</comment>
<keyword evidence="4" id="KW-0862">Zinc</keyword>
<dbReference type="Proteomes" id="UP001281410">
    <property type="component" value="Unassembled WGS sequence"/>
</dbReference>
<evidence type="ECO:0000256" key="6">
    <source>
        <dbReference type="SAM" id="MobiDB-lite"/>
    </source>
</evidence>
<feature type="domain" description="HAT C-terminal dimerisation" evidence="7">
    <location>
        <begin position="627"/>
        <end position="709"/>
    </location>
</feature>
<dbReference type="SUPFAM" id="SSF53098">
    <property type="entry name" value="Ribonuclease H-like"/>
    <property type="match status" value="1"/>
</dbReference>
<evidence type="ECO:0000259" key="7">
    <source>
        <dbReference type="Pfam" id="PF05699"/>
    </source>
</evidence>
<evidence type="ECO:0000256" key="1">
    <source>
        <dbReference type="ARBA" id="ARBA00004123"/>
    </source>
</evidence>
<gene>
    <name evidence="8" type="ORF">Dsin_018919</name>
</gene>
<dbReference type="Pfam" id="PF05699">
    <property type="entry name" value="Dimer_Tnp_hAT"/>
    <property type="match status" value="1"/>
</dbReference>
<dbReference type="InterPro" id="IPR052035">
    <property type="entry name" value="ZnF_BED_domain_contain"/>
</dbReference>
<protein>
    <recommendedName>
        <fullName evidence="7">HAT C-terminal dimerisation domain-containing protein</fullName>
    </recommendedName>
</protein>
<keyword evidence="5" id="KW-0539">Nucleus</keyword>
<evidence type="ECO:0000256" key="4">
    <source>
        <dbReference type="ARBA" id="ARBA00022833"/>
    </source>
</evidence>
<keyword evidence="9" id="KW-1185">Reference proteome</keyword>
<feature type="region of interest" description="Disordered" evidence="6">
    <location>
        <begin position="239"/>
        <end position="279"/>
    </location>
</feature>
<dbReference type="EMBL" id="JANJYJ010000006">
    <property type="protein sequence ID" value="KAK3204873.1"/>
    <property type="molecule type" value="Genomic_DNA"/>
</dbReference>
<dbReference type="InterPro" id="IPR008906">
    <property type="entry name" value="HATC_C_dom"/>
</dbReference>
<keyword evidence="3" id="KW-0863">Zinc-finger</keyword>
<name>A0AAE0A7N0_9ROSI</name>